<feature type="domain" description="Multidrug resistance protein MdtA-like beta-barrel" evidence="6">
    <location>
        <begin position="210"/>
        <end position="304"/>
    </location>
</feature>
<dbReference type="InterPro" id="IPR058625">
    <property type="entry name" value="MdtA-like_BSH"/>
</dbReference>
<sequence>MIKSRTLHSCFAFALLGLMLLGCGRRRELPQAGPPPVTVAPAIEREVVDFDEYTGHVEAISSVDVYAKVSGYLEKVAFQDGALVKTGDLLFLIDKRSYQAEYDQAVSELALFEAKEKLAKTTLARNEKLVTKGAVSQEAFDEAVAAADEATAQVAASKSDIAAKKVNLDYCTISSPIDGRIDRTFVTIGNLVQSGIGNPTLLTTIVSVDPVYVYFDVDELALLKYIEQTNQDTDDRADGSLRDQKIPVELSLADGTIYPHRGIVDFGSNQVNAATGTLTVRAVVPNPDGTLRPGMFARVKVAAGNPYKAVLVPQQAIGANQSNRFVYVMNDKGDAIVKPVTLGTKQGKLQVVKTGLKAGEEVIINGTLLVRPGKPVKADHATMPDPPPIDKNLLRSEIDEEQPSAEKPQDKPKDETKEAAPAPMDS</sequence>
<comment type="subcellular location">
    <subcellularLocation>
        <location evidence="1">Cell envelope</location>
    </subcellularLocation>
</comment>
<dbReference type="GO" id="GO:0005886">
    <property type="term" value="C:plasma membrane"/>
    <property type="evidence" value="ECO:0007669"/>
    <property type="project" value="TreeGrafter"/>
</dbReference>
<evidence type="ECO:0000259" key="5">
    <source>
        <dbReference type="Pfam" id="PF25917"/>
    </source>
</evidence>
<evidence type="ECO:0000259" key="6">
    <source>
        <dbReference type="Pfam" id="PF25944"/>
    </source>
</evidence>
<organism evidence="8 9">
    <name type="scientific">Bremerella cremea</name>
    <dbReference type="NCBI Taxonomy" id="1031537"/>
    <lineage>
        <taxon>Bacteria</taxon>
        <taxon>Pseudomonadati</taxon>
        <taxon>Planctomycetota</taxon>
        <taxon>Planctomycetia</taxon>
        <taxon>Pirellulales</taxon>
        <taxon>Pirellulaceae</taxon>
        <taxon>Bremerella</taxon>
    </lineage>
</organism>
<evidence type="ECO:0000256" key="1">
    <source>
        <dbReference type="ARBA" id="ARBA00004196"/>
    </source>
</evidence>
<dbReference type="Gene3D" id="1.10.287.470">
    <property type="entry name" value="Helix hairpin bin"/>
    <property type="match status" value="1"/>
</dbReference>
<dbReference type="Gene3D" id="2.40.420.20">
    <property type="match status" value="1"/>
</dbReference>
<dbReference type="PANTHER" id="PTHR30158">
    <property type="entry name" value="ACRA/E-RELATED COMPONENT OF DRUG EFFLUX TRANSPORTER"/>
    <property type="match status" value="1"/>
</dbReference>
<dbReference type="PROSITE" id="PS51257">
    <property type="entry name" value="PROKAR_LIPOPROTEIN"/>
    <property type="match status" value="1"/>
</dbReference>
<dbReference type="InterPro" id="IPR058626">
    <property type="entry name" value="MdtA-like_b-barrel"/>
</dbReference>
<feature type="compositionally biased region" description="Basic and acidic residues" evidence="3">
    <location>
        <begin position="407"/>
        <end position="418"/>
    </location>
</feature>
<evidence type="ECO:0000313" key="9">
    <source>
        <dbReference type="Proteomes" id="UP000253562"/>
    </source>
</evidence>
<dbReference type="EMBL" id="QPEX01000030">
    <property type="protein sequence ID" value="RCS46306.1"/>
    <property type="molecule type" value="Genomic_DNA"/>
</dbReference>
<proteinExistence type="inferred from homology"/>
<reference evidence="8 9" key="1">
    <citation type="submission" date="2018-07" db="EMBL/GenBank/DDBJ databases">
        <title>Comparative genomes isolates from brazilian mangrove.</title>
        <authorList>
            <person name="De Araujo J.E."/>
            <person name="Taketani R.G."/>
            <person name="Silva M.C.P."/>
            <person name="Lourenco M.V."/>
            <person name="Oliveira V.M."/>
            <person name="Andreote F.D."/>
        </authorList>
    </citation>
    <scope>NUCLEOTIDE SEQUENCE [LARGE SCALE GENOMIC DNA]</scope>
    <source>
        <strain evidence="8 9">HEX PRIS-MGV</strain>
    </source>
</reference>
<dbReference type="InterPro" id="IPR058624">
    <property type="entry name" value="MdtA-like_HH"/>
</dbReference>
<dbReference type="Pfam" id="PF25876">
    <property type="entry name" value="HH_MFP_RND"/>
    <property type="match status" value="1"/>
</dbReference>
<dbReference type="SUPFAM" id="SSF111369">
    <property type="entry name" value="HlyD-like secretion proteins"/>
    <property type="match status" value="1"/>
</dbReference>
<name>A0A368KSN0_9BACT</name>
<dbReference type="Proteomes" id="UP000253562">
    <property type="component" value="Unassembled WGS sequence"/>
</dbReference>
<dbReference type="RefSeq" id="WP_114369576.1">
    <property type="nucleotide sequence ID" value="NZ_QPEX01000030.1"/>
</dbReference>
<comment type="caution">
    <text evidence="8">The sequence shown here is derived from an EMBL/GenBank/DDBJ whole genome shotgun (WGS) entry which is preliminary data.</text>
</comment>
<dbReference type="Pfam" id="PF25944">
    <property type="entry name" value="Beta-barrel_RND"/>
    <property type="match status" value="1"/>
</dbReference>
<evidence type="ECO:0000259" key="7">
    <source>
        <dbReference type="Pfam" id="PF25967"/>
    </source>
</evidence>
<dbReference type="InterPro" id="IPR058627">
    <property type="entry name" value="MdtA-like_C"/>
</dbReference>
<dbReference type="FunFam" id="2.40.420.20:FF:000001">
    <property type="entry name" value="Efflux RND transporter periplasmic adaptor subunit"/>
    <property type="match status" value="1"/>
</dbReference>
<dbReference type="GO" id="GO:0030313">
    <property type="term" value="C:cell envelope"/>
    <property type="evidence" value="ECO:0007669"/>
    <property type="project" value="UniProtKB-SubCell"/>
</dbReference>
<feature type="domain" description="Multidrug resistance protein MdtA-like C-terminal permuted SH3" evidence="7">
    <location>
        <begin position="309"/>
        <end position="366"/>
    </location>
</feature>
<dbReference type="Gene3D" id="2.40.30.170">
    <property type="match status" value="1"/>
</dbReference>
<gene>
    <name evidence="8" type="ORF">DTL42_15150</name>
</gene>
<dbReference type="OrthoDB" id="9816569at2"/>
<evidence type="ECO:0000256" key="2">
    <source>
        <dbReference type="ARBA" id="ARBA00009477"/>
    </source>
</evidence>
<protein>
    <submittedName>
        <fullName evidence="8">Efflux RND transporter periplasmic adaptor subunit</fullName>
    </submittedName>
</protein>
<dbReference type="AlphaFoldDB" id="A0A368KSN0"/>
<evidence type="ECO:0000313" key="8">
    <source>
        <dbReference type="EMBL" id="RCS46306.1"/>
    </source>
</evidence>
<dbReference type="Pfam" id="PF25967">
    <property type="entry name" value="RND-MFP_C"/>
    <property type="match status" value="1"/>
</dbReference>
<evidence type="ECO:0000256" key="3">
    <source>
        <dbReference type="SAM" id="MobiDB-lite"/>
    </source>
</evidence>
<dbReference type="Pfam" id="PF25917">
    <property type="entry name" value="BSH_RND"/>
    <property type="match status" value="1"/>
</dbReference>
<feature type="region of interest" description="Disordered" evidence="3">
    <location>
        <begin position="375"/>
        <end position="426"/>
    </location>
</feature>
<dbReference type="InterPro" id="IPR006143">
    <property type="entry name" value="RND_pump_MFP"/>
</dbReference>
<comment type="similarity">
    <text evidence="2">Belongs to the membrane fusion protein (MFP) (TC 8.A.1) family.</text>
</comment>
<dbReference type="GO" id="GO:0022857">
    <property type="term" value="F:transmembrane transporter activity"/>
    <property type="evidence" value="ECO:0007669"/>
    <property type="project" value="InterPro"/>
</dbReference>
<feature type="domain" description="Multidrug resistance protein MdtA-like alpha-helical hairpin" evidence="4">
    <location>
        <begin position="102"/>
        <end position="170"/>
    </location>
</feature>
<dbReference type="NCBIfam" id="TIGR01730">
    <property type="entry name" value="RND_mfp"/>
    <property type="match status" value="1"/>
</dbReference>
<dbReference type="GO" id="GO:0046677">
    <property type="term" value="P:response to antibiotic"/>
    <property type="evidence" value="ECO:0007669"/>
    <property type="project" value="TreeGrafter"/>
</dbReference>
<evidence type="ECO:0000259" key="4">
    <source>
        <dbReference type="Pfam" id="PF25876"/>
    </source>
</evidence>
<feature type="domain" description="Multidrug resistance protein MdtA-like barrel-sandwich hybrid" evidence="5">
    <location>
        <begin position="62"/>
        <end position="203"/>
    </location>
</feature>
<dbReference type="PANTHER" id="PTHR30158:SF10">
    <property type="entry name" value="CATION EFFLUX PUMP"/>
    <property type="match status" value="1"/>
</dbReference>
<dbReference type="Gene3D" id="2.40.50.100">
    <property type="match status" value="1"/>
</dbReference>
<accession>A0A368KSN0</accession>